<evidence type="ECO:0000313" key="3">
    <source>
        <dbReference type="Proteomes" id="UP000428328"/>
    </source>
</evidence>
<protein>
    <recommendedName>
        <fullName evidence="4">PepSY domain-containing protein</fullName>
    </recommendedName>
</protein>
<feature type="region of interest" description="Disordered" evidence="1">
    <location>
        <begin position="45"/>
        <end position="79"/>
    </location>
</feature>
<dbReference type="Proteomes" id="UP000428328">
    <property type="component" value="Chromosome"/>
</dbReference>
<organism evidence="2 3">
    <name type="scientific">Pseudodesulfovibrio cashew</name>
    <dbReference type="NCBI Taxonomy" id="2678688"/>
    <lineage>
        <taxon>Bacteria</taxon>
        <taxon>Pseudomonadati</taxon>
        <taxon>Thermodesulfobacteriota</taxon>
        <taxon>Desulfovibrionia</taxon>
        <taxon>Desulfovibrionales</taxon>
        <taxon>Desulfovibrionaceae</taxon>
    </lineage>
</organism>
<evidence type="ECO:0008006" key="4">
    <source>
        <dbReference type="Google" id="ProtNLM"/>
    </source>
</evidence>
<proteinExistence type="predicted"/>
<dbReference type="EMBL" id="CP046400">
    <property type="protein sequence ID" value="QGY41439.1"/>
    <property type="molecule type" value="Genomic_DNA"/>
</dbReference>
<evidence type="ECO:0000256" key="1">
    <source>
        <dbReference type="SAM" id="MobiDB-lite"/>
    </source>
</evidence>
<name>A0A6I6JJX1_9BACT</name>
<evidence type="ECO:0000313" key="2">
    <source>
        <dbReference type="EMBL" id="QGY41439.1"/>
    </source>
</evidence>
<accession>A0A6I6JJX1</accession>
<gene>
    <name evidence="2" type="ORF">GM415_15375</name>
</gene>
<reference evidence="2 3" key="1">
    <citation type="submission" date="2019-11" db="EMBL/GenBank/DDBJ databases">
        <authorList>
            <person name="Zheng R.K."/>
            <person name="Sun C.M."/>
        </authorList>
    </citation>
    <scope>NUCLEOTIDE SEQUENCE [LARGE SCALE GENOMIC DNA]</scope>
    <source>
        <strain evidence="2 3">SRB007</strain>
    </source>
</reference>
<feature type="compositionally biased region" description="Polar residues" evidence="1">
    <location>
        <begin position="67"/>
        <end position="79"/>
    </location>
</feature>
<dbReference type="AlphaFoldDB" id="A0A6I6JJX1"/>
<keyword evidence="3" id="KW-1185">Reference proteome</keyword>
<sequence>MQNIMKNILFAMGIIVVAAAVSVPSSFAMMGGGMQGNGQGGSFGGMMGSGGSMSGSSGSGMTGNQGWNSSGGNYGQNQAVSTAGQAESIVKSQIARNPNLTIGEVVDRENDYMVDVVTHDGSLVDKLIVQKNTGAVRSVNQ</sequence>
<feature type="compositionally biased region" description="Gly residues" evidence="1">
    <location>
        <begin position="45"/>
        <end position="63"/>
    </location>
</feature>
<dbReference type="KEGG" id="psel:GM415_15375"/>
<dbReference type="RefSeq" id="WP_158949718.1">
    <property type="nucleotide sequence ID" value="NZ_CP046400.1"/>
</dbReference>